<dbReference type="PANTHER" id="PTHR14052">
    <property type="entry name" value="ORIGIN RECOGNITION COMPLEX SUBUNIT 2"/>
    <property type="match status" value="1"/>
</dbReference>
<dbReference type="GO" id="GO:0003688">
    <property type="term" value="F:DNA replication origin binding"/>
    <property type="evidence" value="ECO:0007669"/>
    <property type="project" value="UniProtKB-UniRule"/>
</dbReference>
<dbReference type="GO" id="GO:0006260">
    <property type="term" value="P:DNA replication"/>
    <property type="evidence" value="ECO:0007669"/>
    <property type="project" value="UniProtKB-UniRule"/>
</dbReference>
<keyword evidence="5 7" id="KW-0235">DNA replication</keyword>
<dbReference type="STRING" id="158441.A0A226EYX0"/>
<feature type="compositionally biased region" description="Polar residues" evidence="8">
    <location>
        <begin position="40"/>
        <end position="57"/>
    </location>
</feature>
<evidence type="ECO:0000256" key="7">
    <source>
        <dbReference type="RuleBase" id="RU368084"/>
    </source>
</evidence>
<dbReference type="InterPro" id="IPR007220">
    <property type="entry name" value="ORC2"/>
</dbReference>
<dbReference type="SUPFAM" id="SSF103196">
    <property type="entry name" value="Roadblock/LC7 domain"/>
    <property type="match status" value="1"/>
</dbReference>
<name>A0A226EYX0_FOLCA</name>
<comment type="similarity">
    <text evidence="2">Belongs to the GAMAD family.</text>
</comment>
<dbReference type="InterPro" id="IPR056773">
    <property type="entry name" value="WHD_ORC2"/>
</dbReference>
<reference evidence="10 11" key="1">
    <citation type="submission" date="2015-12" db="EMBL/GenBank/DDBJ databases">
        <title>The genome of Folsomia candida.</title>
        <authorList>
            <person name="Faddeeva A."/>
            <person name="Derks M.F."/>
            <person name="Anvar Y."/>
            <person name="Smit S."/>
            <person name="Van Straalen N."/>
            <person name="Roelofs D."/>
        </authorList>
    </citation>
    <scope>NUCLEOTIDE SEQUENCE [LARGE SCALE GENOMIC DNA]</scope>
    <source>
        <strain evidence="10 11">VU population</strain>
        <tissue evidence="10">Whole body</tissue>
    </source>
</reference>
<evidence type="ECO:0000313" key="10">
    <source>
        <dbReference type="EMBL" id="OXA61846.1"/>
    </source>
</evidence>
<dbReference type="EMBL" id="LNIX01000001">
    <property type="protein sequence ID" value="OXA61846.1"/>
    <property type="molecule type" value="Genomic_DNA"/>
</dbReference>
<dbReference type="OMA" id="EFYKTQP"/>
<sequence length="553" mass="61725">MPSSNYEPTDSDEENLDDDESEDYLESESDDEDPDYFETASPSEGTNGHQQSVAQQKQVMIIKRQTALPASPGSHSFATSFAENYNHEAYLLANTRLKFKSAKSQQVVANDSRRAKKPRKGTRGLGGKKKESQLPERVPSNFSVTKETARAVDACTQVLNSKHDTEIRANLESKIIPDFPRWMSFMWEGFNIILYGFGSKLAVVDSFNEYLQENFNVFRINGLCPKLSARKVMSDFVDTLELGIKAKGVCLEAISEEVCNKLPVDHPPVFMIVQNFDTLAASNSNVVTIICSLAQIPWIHVLATTDNINASLGLTQSQCVQLNFCWIPCSTFQPYAEEFSWTANIFGESTNSKGTENTLQYVLKSLTGNARKAFSILASLQLEKLRGIDGKKGKDFAGVEFADLARKCKDSFVAHNDSVLRTLLVEFVDHKLITTHQGKRKGVTPASGLRNQAEMSNNEVEEAIKRIMSHKGVVGLIVINHEGIPIKSTLENSLSVQYAAQVTQMVDKTRSMIKELDNNNDLTFIRLRTKKHEVLVCPEKEYSMIVIQNPIDT</sequence>
<evidence type="ECO:0000313" key="11">
    <source>
        <dbReference type="Proteomes" id="UP000198287"/>
    </source>
</evidence>
<organism evidence="10 11">
    <name type="scientific">Folsomia candida</name>
    <name type="common">Springtail</name>
    <dbReference type="NCBI Taxonomy" id="158441"/>
    <lineage>
        <taxon>Eukaryota</taxon>
        <taxon>Metazoa</taxon>
        <taxon>Ecdysozoa</taxon>
        <taxon>Arthropoda</taxon>
        <taxon>Hexapoda</taxon>
        <taxon>Collembola</taxon>
        <taxon>Entomobryomorpha</taxon>
        <taxon>Isotomoidea</taxon>
        <taxon>Isotomidae</taxon>
        <taxon>Proisotominae</taxon>
        <taxon>Folsomia</taxon>
    </lineage>
</organism>
<dbReference type="InterPro" id="IPR004942">
    <property type="entry name" value="Roadblock/LAMTOR2_dom"/>
</dbReference>
<accession>A0A226EYX0</accession>
<dbReference type="FunFam" id="3.30.450.30:FF:000009">
    <property type="entry name" value="Dynein light chain roadblock"/>
    <property type="match status" value="1"/>
</dbReference>
<feature type="domain" description="Roadblock/LAMTOR2" evidence="9">
    <location>
        <begin position="460"/>
        <end position="548"/>
    </location>
</feature>
<dbReference type="Pfam" id="PF03259">
    <property type="entry name" value="Robl_LC7"/>
    <property type="match status" value="1"/>
</dbReference>
<dbReference type="SMART" id="SM00960">
    <property type="entry name" value="Robl_LC7"/>
    <property type="match status" value="1"/>
</dbReference>
<feature type="region of interest" description="Disordered" evidence="8">
    <location>
        <begin position="103"/>
        <end position="140"/>
    </location>
</feature>
<proteinExistence type="inferred from homology"/>
<keyword evidence="11" id="KW-1185">Reference proteome</keyword>
<comment type="caution">
    <text evidence="10">The sequence shown here is derived from an EMBL/GenBank/DDBJ whole genome shotgun (WGS) entry which is preliminary data.</text>
</comment>
<comment type="subunit">
    <text evidence="7">Component of the origin recognition complex (ORC).</text>
</comment>
<dbReference type="Gene3D" id="3.30.450.30">
    <property type="entry name" value="Dynein light chain 2a, cytoplasmic"/>
    <property type="match status" value="1"/>
</dbReference>
<gene>
    <name evidence="10" type="ORF">Fcan01_02657</name>
</gene>
<dbReference type="Proteomes" id="UP000198287">
    <property type="component" value="Unassembled WGS sequence"/>
</dbReference>
<dbReference type="InterPro" id="IPR056772">
    <property type="entry name" value="RecA-like_ORC2"/>
</dbReference>
<evidence type="ECO:0000256" key="1">
    <source>
        <dbReference type="ARBA" id="ARBA00004123"/>
    </source>
</evidence>
<evidence type="ECO:0000256" key="6">
    <source>
        <dbReference type="ARBA" id="ARBA00023242"/>
    </source>
</evidence>
<evidence type="ECO:0000256" key="2">
    <source>
        <dbReference type="ARBA" id="ARBA00007191"/>
    </source>
</evidence>
<comment type="function">
    <text evidence="7">Component of the origin recognition complex (ORC) that binds origins of replication. DNA-binding is ATP-dependent. ORC is required to assemble the pre-replication complex necessary to initiate DNA replication.</text>
</comment>
<feature type="region of interest" description="Disordered" evidence="8">
    <location>
        <begin position="1"/>
        <end position="57"/>
    </location>
</feature>
<keyword evidence="6 7" id="KW-0539">Nucleus</keyword>
<protein>
    <recommendedName>
        <fullName evidence="4 7">Origin recognition complex subunit 2</fullName>
    </recommendedName>
</protein>
<dbReference type="GO" id="GO:0005664">
    <property type="term" value="C:nuclear origin of replication recognition complex"/>
    <property type="evidence" value="ECO:0007669"/>
    <property type="project" value="UniProtKB-UniRule"/>
</dbReference>
<dbReference type="Pfam" id="PF24882">
    <property type="entry name" value="WHD_ORC2"/>
    <property type="match status" value="1"/>
</dbReference>
<feature type="compositionally biased region" description="Acidic residues" evidence="8">
    <location>
        <begin position="9"/>
        <end position="36"/>
    </location>
</feature>
<dbReference type="OrthoDB" id="9985637at2759"/>
<dbReference type="PANTHER" id="PTHR14052:SF0">
    <property type="entry name" value="ORIGIN RECOGNITION COMPLEX SUBUNIT 2"/>
    <property type="match status" value="1"/>
</dbReference>
<dbReference type="AlphaFoldDB" id="A0A226EYX0"/>
<comment type="subcellular location">
    <subcellularLocation>
        <location evidence="1 7">Nucleus</location>
    </subcellularLocation>
</comment>
<evidence type="ECO:0000256" key="8">
    <source>
        <dbReference type="SAM" id="MobiDB-lite"/>
    </source>
</evidence>
<evidence type="ECO:0000256" key="5">
    <source>
        <dbReference type="ARBA" id="ARBA00022705"/>
    </source>
</evidence>
<evidence type="ECO:0000256" key="4">
    <source>
        <dbReference type="ARBA" id="ARBA00019080"/>
    </source>
</evidence>
<evidence type="ECO:0000259" key="9">
    <source>
        <dbReference type="SMART" id="SM00960"/>
    </source>
</evidence>
<dbReference type="Pfam" id="PF04084">
    <property type="entry name" value="RecA-like_ORC2"/>
    <property type="match status" value="1"/>
</dbReference>
<evidence type="ECO:0000256" key="3">
    <source>
        <dbReference type="ARBA" id="ARBA00007421"/>
    </source>
</evidence>
<comment type="similarity">
    <text evidence="3 7">Belongs to the ORC2 family.</text>
</comment>